<evidence type="ECO:0000313" key="2">
    <source>
        <dbReference type="EMBL" id="OTG08426.1"/>
    </source>
</evidence>
<dbReference type="PANTHER" id="PTHR37173">
    <property type="entry name" value="HYDROXYPROLINE-RICH GLYCOPROTEIN FAMILY PROTEIN"/>
    <property type="match status" value="1"/>
</dbReference>
<feature type="region of interest" description="Disordered" evidence="1">
    <location>
        <begin position="1"/>
        <end position="55"/>
    </location>
</feature>
<accession>A0A251TCW5</accession>
<gene>
    <name evidence="2" type="ORF">HannXRQ_Chr11g0341651</name>
</gene>
<evidence type="ECO:0008006" key="4">
    <source>
        <dbReference type="Google" id="ProtNLM"/>
    </source>
</evidence>
<feature type="region of interest" description="Disordered" evidence="1">
    <location>
        <begin position="155"/>
        <end position="182"/>
    </location>
</feature>
<dbReference type="GO" id="GO:0017053">
    <property type="term" value="C:transcription repressor complex"/>
    <property type="evidence" value="ECO:0007669"/>
    <property type="project" value="InterPro"/>
</dbReference>
<evidence type="ECO:0000256" key="1">
    <source>
        <dbReference type="SAM" id="MobiDB-lite"/>
    </source>
</evidence>
<sequence>MSSPPPPNPLPTTTTTPNFLQPQKHSHPPVYQTFYNPQHSNSRPHHQQPPLPVSGYPYTVNRPHGFLNSDQLVKVNPLSAPLQQTLVGGAPTVSANTKVVGQSSVAFDNSLRDKNGDDAFVVIRDRKVQISEGTSLYAQCRSWLKNGVPLEKQPQYPDGVKSLPKPLPASTVEARKEDDLELEEENPENVDHLSAKELLQLHVNHAKKVRARLRNQRLQRIERYKDRLALLLPGPQYPDCVKSLPKPLPASTVEARKEDDLELEEEKIENVDHLSAKELLQLHVNHAKKVRARLRNQRLQRIERYKDRLALLLPAVADQQPKNDPAS</sequence>
<dbReference type="OMA" id="VRNDRPK"/>
<feature type="compositionally biased region" description="Pro residues" evidence="1">
    <location>
        <begin position="1"/>
        <end position="10"/>
    </location>
</feature>
<dbReference type="InParanoid" id="A0A251TCW5"/>
<dbReference type="Pfam" id="PF15306">
    <property type="entry name" value="LIN37"/>
    <property type="match status" value="1"/>
</dbReference>
<proteinExistence type="predicted"/>
<dbReference type="FunCoup" id="A0A251TCW5">
    <property type="interactions" value="1485"/>
</dbReference>
<name>A0A251TCW5_HELAN</name>
<evidence type="ECO:0000313" key="3">
    <source>
        <dbReference type="Proteomes" id="UP000215914"/>
    </source>
</evidence>
<organism evidence="2 3">
    <name type="scientific">Helianthus annuus</name>
    <name type="common">Common sunflower</name>
    <dbReference type="NCBI Taxonomy" id="4232"/>
    <lineage>
        <taxon>Eukaryota</taxon>
        <taxon>Viridiplantae</taxon>
        <taxon>Streptophyta</taxon>
        <taxon>Embryophyta</taxon>
        <taxon>Tracheophyta</taxon>
        <taxon>Spermatophyta</taxon>
        <taxon>Magnoliopsida</taxon>
        <taxon>eudicotyledons</taxon>
        <taxon>Gunneridae</taxon>
        <taxon>Pentapetalae</taxon>
        <taxon>asterids</taxon>
        <taxon>campanulids</taxon>
        <taxon>Asterales</taxon>
        <taxon>Asteraceae</taxon>
        <taxon>Asteroideae</taxon>
        <taxon>Heliantheae alliance</taxon>
        <taxon>Heliantheae</taxon>
        <taxon>Helianthus</taxon>
    </lineage>
</organism>
<protein>
    <recommendedName>
        <fullName evidence="4">Proline-rich family protein</fullName>
    </recommendedName>
</protein>
<dbReference type="InterPro" id="IPR028226">
    <property type="entry name" value="LIN37"/>
</dbReference>
<feature type="compositionally biased region" description="Low complexity" evidence="1">
    <location>
        <begin position="11"/>
        <end position="23"/>
    </location>
</feature>
<dbReference type="PANTHER" id="PTHR37173:SF1">
    <property type="entry name" value="PROLINE-RICH FAMILY PROTEIN"/>
    <property type="match status" value="1"/>
</dbReference>
<dbReference type="AlphaFoldDB" id="A0A251TCW5"/>
<dbReference type="Proteomes" id="UP000215914">
    <property type="component" value="Chromosome 11"/>
</dbReference>
<dbReference type="EMBL" id="CM007900">
    <property type="protein sequence ID" value="OTG08426.1"/>
    <property type="molecule type" value="Genomic_DNA"/>
</dbReference>
<keyword evidence="3" id="KW-1185">Reference proteome</keyword>
<reference evidence="3" key="1">
    <citation type="journal article" date="2017" name="Nature">
        <title>The sunflower genome provides insights into oil metabolism, flowering and Asterid evolution.</title>
        <authorList>
            <person name="Badouin H."/>
            <person name="Gouzy J."/>
            <person name="Grassa C.J."/>
            <person name="Murat F."/>
            <person name="Staton S.E."/>
            <person name="Cottret L."/>
            <person name="Lelandais-Briere C."/>
            <person name="Owens G.L."/>
            <person name="Carrere S."/>
            <person name="Mayjonade B."/>
            <person name="Legrand L."/>
            <person name="Gill N."/>
            <person name="Kane N.C."/>
            <person name="Bowers J.E."/>
            <person name="Hubner S."/>
            <person name="Bellec A."/>
            <person name="Berard A."/>
            <person name="Berges H."/>
            <person name="Blanchet N."/>
            <person name="Boniface M.C."/>
            <person name="Brunel D."/>
            <person name="Catrice O."/>
            <person name="Chaidir N."/>
            <person name="Claudel C."/>
            <person name="Donnadieu C."/>
            <person name="Faraut T."/>
            <person name="Fievet G."/>
            <person name="Helmstetter N."/>
            <person name="King M."/>
            <person name="Knapp S.J."/>
            <person name="Lai Z."/>
            <person name="Le Paslier M.C."/>
            <person name="Lippi Y."/>
            <person name="Lorenzon L."/>
            <person name="Mandel J.R."/>
            <person name="Marage G."/>
            <person name="Marchand G."/>
            <person name="Marquand E."/>
            <person name="Bret-Mestries E."/>
            <person name="Morien E."/>
            <person name="Nambeesan S."/>
            <person name="Nguyen T."/>
            <person name="Pegot-Espagnet P."/>
            <person name="Pouilly N."/>
            <person name="Raftis F."/>
            <person name="Sallet E."/>
            <person name="Schiex T."/>
            <person name="Thomas J."/>
            <person name="Vandecasteele C."/>
            <person name="Vares D."/>
            <person name="Vear F."/>
            <person name="Vautrin S."/>
            <person name="Crespi M."/>
            <person name="Mangin B."/>
            <person name="Burke J.M."/>
            <person name="Salse J."/>
            <person name="Munos S."/>
            <person name="Vincourt P."/>
            <person name="Rieseberg L.H."/>
            <person name="Langlade N.B."/>
        </authorList>
    </citation>
    <scope>NUCLEOTIDE SEQUENCE [LARGE SCALE GENOMIC DNA]</scope>
    <source>
        <strain evidence="3">cv. SF193</strain>
    </source>
</reference>